<name>A0A327KMU3_9BRAD</name>
<keyword evidence="6" id="KW-1185">Reference proteome</keyword>
<feature type="domain" description="HTH merR-type" evidence="4">
    <location>
        <begin position="12"/>
        <end position="81"/>
    </location>
</feature>
<proteinExistence type="predicted"/>
<dbReference type="PANTHER" id="PTHR30204:SF92">
    <property type="entry name" value="HTH-TYPE TRANSCRIPTIONAL REGULATOR ZNTR"/>
    <property type="match status" value="1"/>
</dbReference>
<comment type="caution">
    <text evidence="5">The sequence shown here is derived from an EMBL/GenBank/DDBJ whole genome shotgun (WGS) entry which is preliminary data.</text>
</comment>
<dbReference type="PANTHER" id="PTHR30204">
    <property type="entry name" value="REDOX-CYCLING DRUG-SENSING TRANSCRIPTIONAL ACTIVATOR SOXR"/>
    <property type="match status" value="1"/>
</dbReference>
<reference evidence="5 6" key="1">
    <citation type="submission" date="2017-07" db="EMBL/GenBank/DDBJ databases">
        <title>Draft Genome Sequences of Select Purple Nonsulfur Bacteria.</title>
        <authorList>
            <person name="Lasarre B."/>
            <person name="Mckinlay J.B."/>
        </authorList>
    </citation>
    <scope>NUCLEOTIDE SEQUENCE [LARGE SCALE GENOMIC DNA]</scope>
    <source>
        <strain evidence="5 6">DSM 11907</strain>
    </source>
</reference>
<dbReference type="Gene3D" id="1.10.1660.10">
    <property type="match status" value="1"/>
</dbReference>
<dbReference type="GO" id="GO:0003700">
    <property type="term" value="F:DNA-binding transcription factor activity"/>
    <property type="evidence" value="ECO:0007669"/>
    <property type="project" value="InterPro"/>
</dbReference>
<dbReference type="RefSeq" id="WP_111356423.1">
    <property type="nucleotide sequence ID" value="NZ_NHSK01000074.1"/>
</dbReference>
<evidence type="ECO:0000313" key="6">
    <source>
        <dbReference type="Proteomes" id="UP000248863"/>
    </source>
</evidence>
<organism evidence="5 6">
    <name type="scientific">Rhodoplanes elegans</name>
    <dbReference type="NCBI Taxonomy" id="29408"/>
    <lineage>
        <taxon>Bacteria</taxon>
        <taxon>Pseudomonadati</taxon>
        <taxon>Pseudomonadota</taxon>
        <taxon>Alphaproteobacteria</taxon>
        <taxon>Hyphomicrobiales</taxon>
        <taxon>Nitrobacteraceae</taxon>
        <taxon>Rhodoplanes</taxon>
    </lineage>
</organism>
<dbReference type="GO" id="GO:0003677">
    <property type="term" value="F:DNA binding"/>
    <property type="evidence" value="ECO:0007669"/>
    <property type="project" value="UniProtKB-KW"/>
</dbReference>
<dbReference type="PROSITE" id="PS50937">
    <property type="entry name" value="HTH_MERR_2"/>
    <property type="match status" value="1"/>
</dbReference>
<dbReference type="CDD" id="cd04785">
    <property type="entry name" value="HTH_CadR-PbrR-like"/>
    <property type="match status" value="1"/>
</dbReference>
<dbReference type="InterPro" id="IPR047057">
    <property type="entry name" value="MerR_fam"/>
</dbReference>
<dbReference type="InterPro" id="IPR009061">
    <property type="entry name" value="DNA-bd_dom_put_sf"/>
</dbReference>
<sequence>MTQHGAETVDEAVPIGEAARRSGVKVPTIRYYEQIGLLAAPARTEGNRRLYTGAELHRLAFVRHARELGFDVEAIRTLLTLQDRPEQPCGEADAIAKARLAEVRARIAKLKALEEELTRMIDECACGRVADCRVIEILAEPHRHGALA</sequence>
<dbReference type="PROSITE" id="PS00552">
    <property type="entry name" value="HTH_MERR_1"/>
    <property type="match status" value="1"/>
</dbReference>
<dbReference type="EMBL" id="NPEU01000048">
    <property type="protein sequence ID" value="RAI40169.1"/>
    <property type="molecule type" value="Genomic_DNA"/>
</dbReference>
<evidence type="ECO:0000313" key="5">
    <source>
        <dbReference type="EMBL" id="RAI40169.1"/>
    </source>
</evidence>
<dbReference type="PRINTS" id="PR00040">
    <property type="entry name" value="HTHMERR"/>
</dbReference>
<dbReference type="SUPFAM" id="SSF46955">
    <property type="entry name" value="Putative DNA-binding domain"/>
    <property type="match status" value="1"/>
</dbReference>
<dbReference type="Pfam" id="PF00376">
    <property type="entry name" value="MerR"/>
    <property type="match status" value="1"/>
</dbReference>
<dbReference type="InterPro" id="IPR015358">
    <property type="entry name" value="Tscrpt_reg_MerR_DNA-bd"/>
</dbReference>
<keyword evidence="3" id="KW-0804">Transcription</keyword>
<dbReference type="InterPro" id="IPR000551">
    <property type="entry name" value="MerR-type_HTH_dom"/>
</dbReference>
<keyword evidence="2" id="KW-0238">DNA-binding</keyword>
<dbReference type="Proteomes" id="UP000248863">
    <property type="component" value="Unassembled WGS sequence"/>
</dbReference>
<evidence type="ECO:0000256" key="2">
    <source>
        <dbReference type="ARBA" id="ARBA00023125"/>
    </source>
</evidence>
<evidence type="ECO:0000256" key="1">
    <source>
        <dbReference type="ARBA" id="ARBA00023015"/>
    </source>
</evidence>
<dbReference type="Pfam" id="PF09278">
    <property type="entry name" value="MerR-DNA-bind"/>
    <property type="match status" value="1"/>
</dbReference>
<keyword evidence="1" id="KW-0805">Transcription regulation</keyword>
<dbReference type="AlphaFoldDB" id="A0A327KMU3"/>
<dbReference type="SMART" id="SM00422">
    <property type="entry name" value="HTH_MERR"/>
    <property type="match status" value="1"/>
</dbReference>
<dbReference type="OrthoDB" id="9802944at2"/>
<evidence type="ECO:0000259" key="4">
    <source>
        <dbReference type="PROSITE" id="PS50937"/>
    </source>
</evidence>
<accession>A0A327KMU3</accession>
<evidence type="ECO:0000256" key="3">
    <source>
        <dbReference type="ARBA" id="ARBA00023163"/>
    </source>
</evidence>
<gene>
    <name evidence="5" type="ORF">CH338_07045</name>
</gene>
<protein>
    <submittedName>
        <fullName evidence="5">MerR family transcriptional regulator</fullName>
    </submittedName>
</protein>